<dbReference type="Pfam" id="PF14130">
    <property type="entry name" value="Cap4_nuclease"/>
    <property type="match status" value="1"/>
</dbReference>
<evidence type="ECO:0000313" key="3">
    <source>
        <dbReference type="Proteomes" id="UP000786185"/>
    </source>
</evidence>
<feature type="non-terminal residue" evidence="2">
    <location>
        <position position="109"/>
    </location>
</feature>
<proteinExistence type="predicted"/>
<dbReference type="AlphaFoldDB" id="A0AAW4BMW6"/>
<accession>A0AAW4BMW6</accession>
<protein>
    <submittedName>
        <fullName evidence="2">DUF4297 domain-containing protein</fullName>
    </submittedName>
</protein>
<dbReference type="InterPro" id="IPR025382">
    <property type="entry name" value="Cap4-like_endonuclease_dom"/>
</dbReference>
<sequence length="109" mass="12155">GDDIDLFHLKNIVTHVQVKTGTVDNGWNLKELKASRNSTQDKKPKPYSSVLHKSLELDKDTNLVSKFMIVTDRVVKGPLSFLEIPLENRAAKTGRDQLVKSINSALGKN</sequence>
<reference evidence="2" key="1">
    <citation type="journal article" date="2021" name="PeerJ">
        <title>Analysis of 44 Vibrio anguillarum genomes reveals high genetic diversity.</title>
        <authorList>
            <person name="Hansen M.J."/>
            <person name="Dalsgaard I."/>
        </authorList>
    </citation>
    <scope>NUCLEOTIDE SEQUENCE</scope>
    <source>
        <strain evidence="2">850617-1/1</strain>
    </source>
</reference>
<comment type="caution">
    <text evidence="2">The sequence shown here is derived from an EMBL/GenBank/DDBJ whole genome shotgun (WGS) entry which is preliminary data.</text>
</comment>
<gene>
    <name evidence="2" type="ORF">ERJ77_27670</name>
</gene>
<name>A0AAW4BMW6_VIBAN</name>
<feature type="domain" description="CD-NTase associated protein 4-like DNA endonuclease" evidence="1">
    <location>
        <begin position="2"/>
        <end position="106"/>
    </location>
</feature>
<dbReference type="GO" id="GO:0004518">
    <property type="term" value="F:nuclease activity"/>
    <property type="evidence" value="ECO:0007669"/>
    <property type="project" value="InterPro"/>
</dbReference>
<evidence type="ECO:0000313" key="2">
    <source>
        <dbReference type="EMBL" id="MBF4438194.1"/>
    </source>
</evidence>
<dbReference type="Proteomes" id="UP000786185">
    <property type="component" value="Unassembled WGS sequence"/>
</dbReference>
<evidence type="ECO:0000259" key="1">
    <source>
        <dbReference type="Pfam" id="PF14130"/>
    </source>
</evidence>
<organism evidence="2 3">
    <name type="scientific">Vibrio anguillarum</name>
    <name type="common">Listonella anguillarum</name>
    <dbReference type="NCBI Taxonomy" id="55601"/>
    <lineage>
        <taxon>Bacteria</taxon>
        <taxon>Pseudomonadati</taxon>
        <taxon>Pseudomonadota</taxon>
        <taxon>Gammaproteobacteria</taxon>
        <taxon>Vibrionales</taxon>
        <taxon>Vibrionaceae</taxon>
        <taxon>Vibrio</taxon>
    </lineage>
</organism>
<feature type="non-terminal residue" evidence="2">
    <location>
        <position position="1"/>
    </location>
</feature>
<dbReference type="EMBL" id="SCLC01001796">
    <property type="protein sequence ID" value="MBF4438194.1"/>
    <property type="molecule type" value="Genomic_DNA"/>
</dbReference>